<gene>
    <name evidence="1" type="ORF">G3I71_32825</name>
</gene>
<organism evidence="1">
    <name type="scientific">Streptomyces sp. SID12501</name>
    <dbReference type="NCBI Taxonomy" id="2706042"/>
    <lineage>
        <taxon>Bacteria</taxon>
        <taxon>Bacillati</taxon>
        <taxon>Actinomycetota</taxon>
        <taxon>Actinomycetes</taxon>
        <taxon>Kitasatosporales</taxon>
        <taxon>Streptomycetaceae</taxon>
        <taxon>Streptomyces</taxon>
    </lineage>
</organism>
<comment type="caution">
    <text evidence="1">The sequence shown here is derived from an EMBL/GenBank/DDBJ whole genome shotgun (WGS) entry which is preliminary data.</text>
</comment>
<evidence type="ECO:0000313" key="1">
    <source>
        <dbReference type="EMBL" id="NEC90482.1"/>
    </source>
</evidence>
<proteinExistence type="predicted"/>
<accession>A0A6B3C251</accession>
<protein>
    <submittedName>
        <fullName evidence="1">N-acetylmuramoyl-L-alanine amidase</fullName>
    </submittedName>
</protein>
<dbReference type="GO" id="GO:0008745">
    <property type="term" value="F:N-acetylmuramoyl-L-alanine amidase activity"/>
    <property type="evidence" value="ECO:0007669"/>
    <property type="project" value="InterPro"/>
</dbReference>
<dbReference type="EMBL" id="JAAGLU010000032">
    <property type="protein sequence ID" value="NEC90482.1"/>
    <property type="molecule type" value="Genomic_DNA"/>
</dbReference>
<dbReference type="InterPro" id="IPR036505">
    <property type="entry name" value="Amidase/PGRP_sf"/>
</dbReference>
<dbReference type="Gene3D" id="3.40.80.10">
    <property type="entry name" value="Peptidoglycan recognition protein-like"/>
    <property type="match status" value="1"/>
</dbReference>
<reference evidence="1" key="1">
    <citation type="submission" date="2020-01" db="EMBL/GenBank/DDBJ databases">
        <title>Insect and environment-associated Actinomycetes.</title>
        <authorList>
            <person name="Currrie C."/>
            <person name="Chevrette M."/>
            <person name="Carlson C."/>
            <person name="Stubbendieck R."/>
            <person name="Wendt-Pienkowski E."/>
        </authorList>
    </citation>
    <scope>NUCLEOTIDE SEQUENCE</scope>
    <source>
        <strain evidence="1">SID12501</strain>
    </source>
</reference>
<dbReference type="RefSeq" id="WP_164320361.1">
    <property type="nucleotide sequence ID" value="NZ_JAAGLU010000032.1"/>
</dbReference>
<sequence>MAWYPGATRMELQPESDDQAAIRPTQLIVHSLAASWTAERTYEYWHDSTNLESHFGLGYAGDLAQYIGTQTRADANASANLRPDGTGAISIETASNLHATDEWTDEQVEKLIRVGAWAHQHPAHAIPLRLCRSADDPGFGWHAQYNAWNPNGHACPGPARIAQFKTVVFPGIVARATGTTTPEEDDVALTDADIDKVAVATVNKLLKGGALETSDVERIAKAVAARPATLTDAQVQALATNPALAEAIAEKVAAKLAARLAN</sequence>
<name>A0A6B3C251_9ACTN</name>
<dbReference type="GO" id="GO:0009253">
    <property type="term" value="P:peptidoglycan catabolic process"/>
    <property type="evidence" value="ECO:0007669"/>
    <property type="project" value="InterPro"/>
</dbReference>
<dbReference type="SUPFAM" id="SSF55846">
    <property type="entry name" value="N-acetylmuramoyl-L-alanine amidase-like"/>
    <property type="match status" value="1"/>
</dbReference>
<dbReference type="AlphaFoldDB" id="A0A6B3C251"/>